<proteinExistence type="predicted"/>
<dbReference type="InterPro" id="IPR000225">
    <property type="entry name" value="Armadillo"/>
</dbReference>
<sequence>LSLWHPSSLFPTSPLLSLLPPSLTSPPLLCQAGGMQALSRHLGHRSTRLVHNILHTLRNLSDMATKQDHLDDLLRQLIVLLASNDVTTVTCTAGVLCNLTCNNAKNKTIVCQLHGVQVHMYIQTLHLYI</sequence>
<dbReference type="AlphaFoldDB" id="A0AA35R4I7"/>
<dbReference type="InterPro" id="IPR016024">
    <property type="entry name" value="ARM-type_fold"/>
</dbReference>
<feature type="repeat" description="ARM" evidence="1">
    <location>
        <begin position="72"/>
        <end position="110"/>
    </location>
</feature>
<dbReference type="InterPro" id="IPR013284">
    <property type="entry name" value="Beta-catenin"/>
</dbReference>
<dbReference type="GO" id="GO:0007155">
    <property type="term" value="P:cell adhesion"/>
    <property type="evidence" value="ECO:0007669"/>
    <property type="project" value="InterPro"/>
</dbReference>
<name>A0AA35R4I7_GEOBA</name>
<evidence type="ECO:0000313" key="3">
    <source>
        <dbReference type="Proteomes" id="UP001174909"/>
    </source>
</evidence>
<feature type="non-terminal residue" evidence="2">
    <location>
        <position position="1"/>
    </location>
</feature>
<dbReference type="Proteomes" id="UP001174909">
    <property type="component" value="Unassembled WGS sequence"/>
</dbReference>
<comment type="caution">
    <text evidence="2">The sequence shown here is derived from an EMBL/GenBank/DDBJ whole genome shotgun (WGS) entry which is preliminary data.</text>
</comment>
<protein>
    <submittedName>
        <fullName evidence="2">Armadillo segment polarity protein</fullName>
    </submittedName>
</protein>
<feature type="non-terminal residue" evidence="2">
    <location>
        <position position="129"/>
    </location>
</feature>
<dbReference type="EMBL" id="CASHTH010000546">
    <property type="protein sequence ID" value="CAI8003927.1"/>
    <property type="molecule type" value="Genomic_DNA"/>
</dbReference>
<organism evidence="2 3">
    <name type="scientific">Geodia barretti</name>
    <name type="common">Barrett's horny sponge</name>
    <dbReference type="NCBI Taxonomy" id="519541"/>
    <lineage>
        <taxon>Eukaryota</taxon>
        <taxon>Metazoa</taxon>
        <taxon>Porifera</taxon>
        <taxon>Demospongiae</taxon>
        <taxon>Heteroscleromorpha</taxon>
        <taxon>Tetractinellida</taxon>
        <taxon>Astrophorina</taxon>
        <taxon>Geodiidae</taxon>
        <taxon>Geodia</taxon>
    </lineage>
</organism>
<dbReference type="InterPro" id="IPR011989">
    <property type="entry name" value="ARM-like"/>
</dbReference>
<accession>A0AA35R4I7</accession>
<dbReference type="SUPFAM" id="SSF48371">
    <property type="entry name" value="ARM repeat"/>
    <property type="match status" value="1"/>
</dbReference>
<gene>
    <name evidence="2" type="ORF">GBAR_LOCUS3798</name>
</gene>
<dbReference type="Gene3D" id="1.25.10.10">
    <property type="entry name" value="Leucine-rich Repeat Variant"/>
    <property type="match status" value="1"/>
</dbReference>
<dbReference type="Pfam" id="PF00514">
    <property type="entry name" value="Arm"/>
    <property type="match status" value="1"/>
</dbReference>
<keyword evidence="3" id="KW-1185">Reference proteome</keyword>
<dbReference type="PANTHER" id="PTHR45976">
    <property type="entry name" value="ARMADILLO SEGMENT POLARITY PROTEIN"/>
    <property type="match status" value="1"/>
</dbReference>
<dbReference type="GO" id="GO:0045296">
    <property type="term" value="F:cadherin binding"/>
    <property type="evidence" value="ECO:0007669"/>
    <property type="project" value="InterPro"/>
</dbReference>
<reference evidence="2" key="1">
    <citation type="submission" date="2023-03" db="EMBL/GenBank/DDBJ databases">
        <authorList>
            <person name="Steffen K."/>
            <person name="Cardenas P."/>
        </authorList>
    </citation>
    <scope>NUCLEOTIDE SEQUENCE</scope>
</reference>
<dbReference type="PROSITE" id="PS50176">
    <property type="entry name" value="ARM_REPEAT"/>
    <property type="match status" value="1"/>
</dbReference>
<evidence type="ECO:0000256" key="1">
    <source>
        <dbReference type="PROSITE-ProRule" id="PRU00259"/>
    </source>
</evidence>
<evidence type="ECO:0000313" key="2">
    <source>
        <dbReference type="EMBL" id="CAI8003927.1"/>
    </source>
</evidence>